<dbReference type="Pfam" id="PF07714">
    <property type="entry name" value="PK_Tyr_Ser-Thr"/>
    <property type="match status" value="1"/>
</dbReference>
<dbReference type="InterPro" id="IPR000719">
    <property type="entry name" value="Prot_kinase_dom"/>
</dbReference>
<comment type="caution">
    <text evidence="2">The sequence shown here is derived from an EMBL/GenBank/DDBJ whole genome shotgun (WGS) entry which is preliminary data.</text>
</comment>
<dbReference type="PANTHER" id="PTHR44329">
    <property type="entry name" value="SERINE/THREONINE-PROTEIN KINASE TNNI3K-RELATED"/>
    <property type="match status" value="1"/>
</dbReference>
<gene>
    <name evidence="2" type="ORF">C2G38_2300371</name>
</gene>
<organism evidence="2 3">
    <name type="scientific">Gigaspora rosea</name>
    <dbReference type="NCBI Taxonomy" id="44941"/>
    <lineage>
        <taxon>Eukaryota</taxon>
        <taxon>Fungi</taxon>
        <taxon>Fungi incertae sedis</taxon>
        <taxon>Mucoromycota</taxon>
        <taxon>Glomeromycotina</taxon>
        <taxon>Glomeromycetes</taxon>
        <taxon>Diversisporales</taxon>
        <taxon>Gigasporaceae</taxon>
        <taxon>Gigaspora</taxon>
    </lineage>
</organism>
<dbReference type="EMBL" id="QKWP01003642">
    <property type="protein sequence ID" value="RIB00774.1"/>
    <property type="molecule type" value="Genomic_DNA"/>
</dbReference>
<name>A0A397TSL0_9GLOM</name>
<keyword evidence="3" id="KW-1185">Reference proteome</keyword>
<dbReference type="SUPFAM" id="SSF56112">
    <property type="entry name" value="Protein kinase-like (PK-like)"/>
    <property type="match status" value="1"/>
</dbReference>
<evidence type="ECO:0000313" key="2">
    <source>
        <dbReference type="EMBL" id="RIB00774.1"/>
    </source>
</evidence>
<evidence type="ECO:0000259" key="1">
    <source>
        <dbReference type="PROSITE" id="PS50011"/>
    </source>
</evidence>
<dbReference type="STRING" id="44941.A0A397TSL0"/>
<accession>A0A397TSL0</accession>
<keyword evidence="2" id="KW-0418">Kinase</keyword>
<dbReference type="InterPro" id="IPR051681">
    <property type="entry name" value="Ser/Thr_Kinases-Pseudokinases"/>
</dbReference>
<dbReference type="InterPro" id="IPR011009">
    <property type="entry name" value="Kinase-like_dom_sf"/>
</dbReference>
<protein>
    <submittedName>
        <fullName evidence="2">Kinase-like domain-containing protein</fullName>
    </submittedName>
</protein>
<dbReference type="InterPro" id="IPR001245">
    <property type="entry name" value="Ser-Thr/Tyr_kinase_cat_dom"/>
</dbReference>
<dbReference type="Gene3D" id="1.10.510.10">
    <property type="entry name" value="Transferase(Phosphotransferase) domain 1"/>
    <property type="match status" value="1"/>
</dbReference>
<reference evidence="2 3" key="1">
    <citation type="submission" date="2018-06" db="EMBL/GenBank/DDBJ databases">
        <title>Comparative genomics reveals the genomic features of Rhizophagus irregularis, R. cerebriforme, R. diaphanum and Gigaspora rosea, and their symbiotic lifestyle signature.</title>
        <authorList>
            <person name="Morin E."/>
            <person name="San Clemente H."/>
            <person name="Chen E.C.H."/>
            <person name="De La Providencia I."/>
            <person name="Hainaut M."/>
            <person name="Kuo A."/>
            <person name="Kohler A."/>
            <person name="Murat C."/>
            <person name="Tang N."/>
            <person name="Roy S."/>
            <person name="Loubradou J."/>
            <person name="Henrissat B."/>
            <person name="Grigoriev I.V."/>
            <person name="Corradi N."/>
            <person name="Roux C."/>
            <person name="Martin F.M."/>
        </authorList>
    </citation>
    <scope>NUCLEOTIDE SEQUENCE [LARGE SCALE GENOMIC DNA]</scope>
    <source>
        <strain evidence="2 3">DAOM 194757</strain>
    </source>
</reference>
<keyword evidence="2" id="KW-0808">Transferase</keyword>
<dbReference type="GO" id="GO:0005524">
    <property type="term" value="F:ATP binding"/>
    <property type="evidence" value="ECO:0007669"/>
    <property type="project" value="InterPro"/>
</dbReference>
<sequence>MKMQLNGFHLIDYLLLKKLVKEDLVLYTKQFGWMAYEKLKKLMMITTEECVKHLASLHLRPGQKFENHMKCILNDSRFKIYGLTQSSKNNKYFIVLQYADNGNLHNFLRTKFQEVNWQSKLNIFFDISKDLSNISYSGYIHADFHSGNILQNKGTSTTLHSYIADLGLTKKANKNDSEGEIFEIIPYVAPEVLFGQKVTKAADIYSFGVIMSEMSTGQRPFDVQEFDHKLAIKICKRLRPEFAPRTPKYYIELAKKCMN</sequence>
<proteinExistence type="predicted"/>
<dbReference type="GO" id="GO:0004674">
    <property type="term" value="F:protein serine/threonine kinase activity"/>
    <property type="evidence" value="ECO:0007669"/>
    <property type="project" value="TreeGrafter"/>
</dbReference>
<dbReference type="OrthoDB" id="1724816at2759"/>
<dbReference type="Proteomes" id="UP000266673">
    <property type="component" value="Unassembled WGS sequence"/>
</dbReference>
<dbReference type="AlphaFoldDB" id="A0A397TSL0"/>
<feature type="domain" description="Protein kinase" evidence="1">
    <location>
        <begin position="1"/>
        <end position="259"/>
    </location>
</feature>
<evidence type="ECO:0000313" key="3">
    <source>
        <dbReference type="Proteomes" id="UP000266673"/>
    </source>
</evidence>
<dbReference type="PROSITE" id="PS50011">
    <property type="entry name" value="PROTEIN_KINASE_DOM"/>
    <property type="match status" value="1"/>
</dbReference>